<evidence type="ECO:0000313" key="4">
    <source>
        <dbReference type="Proteomes" id="UP000001877"/>
    </source>
</evidence>
<dbReference type="eggNOG" id="COG3835">
    <property type="taxonomic scope" value="Bacteria"/>
</dbReference>
<dbReference type="InterPro" id="IPR029016">
    <property type="entry name" value="GAF-like_dom_sf"/>
</dbReference>
<keyword evidence="4" id="KW-1185">Reference proteome</keyword>
<gene>
    <name evidence="3" type="ordered locus">BBR47_31160</name>
</gene>
<reference evidence="3 4" key="1">
    <citation type="submission" date="2005-03" db="EMBL/GenBank/DDBJ databases">
        <title>Brevibacillus brevis strain 47, complete genome.</title>
        <authorList>
            <person name="Hosoyama A."/>
            <person name="Yamada R."/>
            <person name="Hongo Y."/>
            <person name="Terui Y."/>
            <person name="Ankai A."/>
            <person name="Masuyama W."/>
            <person name="Sekiguchi M."/>
            <person name="Takeda T."/>
            <person name="Asano K."/>
            <person name="Ohji S."/>
            <person name="Ichikawa N."/>
            <person name="Narita S."/>
            <person name="Aoki N."/>
            <person name="Miura H."/>
            <person name="Matsushita S."/>
            <person name="Sekigawa T."/>
            <person name="Yamagata H."/>
            <person name="Yoshikawa H."/>
            <person name="Udaka S."/>
            <person name="Tanikawa S."/>
            <person name="Fujita N."/>
        </authorList>
    </citation>
    <scope>NUCLEOTIDE SEQUENCE [LARGE SCALE GENOMIC DNA]</scope>
    <source>
        <strain evidence="4">47 / JCM 6285 / NBRC 100599</strain>
    </source>
</reference>
<dbReference type="KEGG" id="bbe:BBR47_31160"/>
<protein>
    <submittedName>
        <fullName evidence="3">Putative transcriptional regulator</fullName>
    </submittedName>
</protein>
<evidence type="ECO:0000259" key="2">
    <source>
        <dbReference type="SMART" id="SM00065"/>
    </source>
</evidence>
<dbReference type="InterPro" id="IPR003018">
    <property type="entry name" value="GAF"/>
</dbReference>
<dbReference type="HOGENOM" id="CLU_017436_1_0_9"/>
<evidence type="ECO:0000256" key="1">
    <source>
        <dbReference type="ARBA" id="ARBA00006754"/>
    </source>
</evidence>
<dbReference type="PANTHER" id="PTHR33744:SF1">
    <property type="entry name" value="DNA-BINDING TRANSCRIPTIONAL ACTIVATOR ADER"/>
    <property type="match status" value="1"/>
</dbReference>
<organism evidence="3 4">
    <name type="scientific">Brevibacillus brevis (strain 47 / JCM 6285 / NBRC 100599)</name>
    <dbReference type="NCBI Taxonomy" id="358681"/>
    <lineage>
        <taxon>Bacteria</taxon>
        <taxon>Bacillati</taxon>
        <taxon>Bacillota</taxon>
        <taxon>Bacilli</taxon>
        <taxon>Bacillales</taxon>
        <taxon>Paenibacillaceae</taxon>
        <taxon>Brevibacillus</taxon>
    </lineage>
</organism>
<dbReference type="Gene3D" id="3.30.450.40">
    <property type="match status" value="1"/>
</dbReference>
<dbReference type="SUPFAM" id="SSF55781">
    <property type="entry name" value="GAF domain-like"/>
    <property type="match status" value="1"/>
</dbReference>
<dbReference type="InterPro" id="IPR025736">
    <property type="entry name" value="PucR_C-HTH_dom"/>
</dbReference>
<dbReference type="eggNOG" id="COG2203">
    <property type="taxonomic scope" value="Bacteria"/>
</dbReference>
<dbReference type="AlphaFoldDB" id="C0ZE84"/>
<dbReference type="Pfam" id="PF13556">
    <property type="entry name" value="HTH_30"/>
    <property type="match status" value="1"/>
</dbReference>
<sequence length="732" mass="84272">MYIQILISRYKCVFLYMEDTWMNSFSLLLEKLHEWFGDQPSSIWFQFSRDRHFRLIFSSFHENATTIIPPMTVPHCDSDANDKRYTYESLPSQQMYRFFYENEGQAVICLGHKANQPVILTADQWDLLWFGIRLLLAEEKMTAKAEESKKLFEGIRSISATLDVDQIIRGIIGNALAVIPAADAGLLHLYDPSIDRLIPKATVGFYDTVFKDLKMRVGESIAGKVFEDGIPRMYKTSQETAHAMKDISADNFHSLNHAKALQDLNGLLCVPISRGEKRIGVLVLHQFHQENVFTEYDLDLLQGFADQTSIALQNAELYAEVKQAYEHMAAISAQLQAKHDDWIQRNHIHESIKQLSLQNKGAETIVKTLSKMTGHPIYFADWLEQKMYPEKSLLFFSWDELYTLLNKRRQPVSVNLFSPASGDDQRFCLYPLINGSIFLGCLMLPVDERGLSDLTRMTIEQGSAVLILDLVKKQSISSVLYKRAHDLFQELIVSKGNELFDRAHSMGLQPQATYYVIYAHLTQCHDLALLEANIHRLITRFKWAFNKTQMFVYGFHNHVTLLIRTLGSRDGKDIRERLQQAYDEWELGKEASLSIGVGSMASGIEQISKSYEEAKKAALYLTNRSRSGVVHYKDLGINRLMLNQSQADIDAFIHDVFAPLWQDPEKYEEWEQTIITYMKCSQSPQLTAKELHIHVNTLYQRLRKVEELLHIDLRDPEDLLKLQLACHLRQEG</sequence>
<dbReference type="Pfam" id="PF17853">
    <property type="entry name" value="GGDEF_2"/>
    <property type="match status" value="1"/>
</dbReference>
<dbReference type="InterPro" id="IPR051448">
    <property type="entry name" value="CdaR-like_regulators"/>
</dbReference>
<dbReference type="SMART" id="SM00065">
    <property type="entry name" value="GAF"/>
    <property type="match status" value="1"/>
</dbReference>
<dbReference type="Gene3D" id="1.10.10.2840">
    <property type="entry name" value="PucR C-terminal helix-turn-helix domain"/>
    <property type="match status" value="1"/>
</dbReference>
<dbReference type="InterPro" id="IPR041522">
    <property type="entry name" value="CdaR_GGDEF"/>
</dbReference>
<feature type="domain" description="GAF" evidence="2">
    <location>
        <begin position="159"/>
        <end position="322"/>
    </location>
</feature>
<proteinExistence type="inferred from homology"/>
<dbReference type="EMBL" id="AP008955">
    <property type="protein sequence ID" value="BAH44093.1"/>
    <property type="molecule type" value="Genomic_DNA"/>
</dbReference>
<dbReference type="STRING" id="358681.BBR47_31160"/>
<accession>C0ZE84</accession>
<dbReference type="PANTHER" id="PTHR33744">
    <property type="entry name" value="CARBOHYDRATE DIACID REGULATOR"/>
    <property type="match status" value="1"/>
</dbReference>
<evidence type="ECO:0000313" key="3">
    <source>
        <dbReference type="EMBL" id="BAH44093.1"/>
    </source>
</evidence>
<dbReference type="Pfam" id="PF13185">
    <property type="entry name" value="GAF_2"/>
    <property type="match status" value="1"/>
</dbReference>
<comment type="similarity">
    <text evidence="1">Belongs to the CdaR family.</text>
</comment>
<dbReference type="Proteomes" id="UP000001877">
    <property type="component" value="Chromosome"/>
</dbReference>
<name>C0ZE84_BREBN</name>
<dbReference type="InterPro" id="IPR042070">
    <property type="entry name" value="PucR_C-HTH_sf"/>
</dbReference>